<reference evidence="1 2" key="1">
    <citation type="submission" date="2023-07" db="EMBL/GenBank/DDBJ databases">
        <title>Genomic Encyclopedia of Type Strains, Phase IV (KMG-IV): sequencing the most valuable type-strain genomes for metagenomic binning, comparative biology and taxonomic classification.</title>
        <authorList>
            <person name="Goeker M."/>
        </authorList>
    </citation>
    <scope>NUCLEOTIDE SEQUENCE [LARGE SCALE GENOMIC DNA]</scope>
    <source>
        <strain evidence="1 2">DSM 1112</strain>
    </source>
</reference>
<organism evidence="1 2">
    <name type="scientific">Pararhizobium capsulatum DSM 1112</name>
    <dbReference type="NCBI Taxonomy" id="1121113"/>
    <lineage>
        <taxon>Bacteria</taxon>
        <taxon>Pseudomonadati</taxon>
        <taxon>Pseudomonadota</taxon>
        <taxon>Alphaproteobacteria</taxon>
        <taxon>Hyphomicrobiales</taxon>
        <taxon>Rhizobiaceae</taxon>
        <taxon>Rhizobium/Agrobacterium group</taxon>
        <taxon>Pararhizobium</taxon>
    </lineage>
</organism>
<evidence type="ECO:0000313" key="1">
    <source>
        <dbReference type="EMBL" id="MDQ0323943.1"/>
    </source>
</evidence>
<evidence type="ECO:0000313" key="2">
    <source>
        <dbReference type="Proteomes" id="UP001230207"/>
    </source>
</evidence>
<dbReference type="RefSeq" id="WP_307237072.1">
    <property type="nucleotide sequence ID" value="NZ_JAUSVF010000006.1"/>
</dbReference>
<proteinExistence type="predicted"/>
<keyword evidence="2" id="KW-1185">Reference proteome</keyword>
<gene>
    <name evidence="1" type="ORF">QO002_006150</name>
</gene>
<sequence>MIVVTHEIAFARDDGSRVFLSQGVIAEEGDSKEVLAKPQSERLRAFQSY</sequence>
<accession>A0ABU0C093</accession>
<dbReference type="EMBL" id="JAUSVF010000006">
    <property type="protein sequence ID" value="MDQ0323943.1"/>
    <property type="molecule type" value="Genomic_DNA"/>
</dbReference>
<dbReference type="Proteomes" id="UP001230207">
    <property type="component" value="Unassembled WGS sequence"/>
</dbReference>
<protein>
    <submittedName>
        <fullName evidence="1">ABC-type histidine transport system ATPase subunit</fullName>
    </submittedName>
</protein>
<comment type="caution">
    <text evidence="1">The sequence shown here is derived from an EMBL/GenBank/DDBJ whole genome shotgun (WGS) entry which is preliminary data.</text>
</comment>
<name>A0ABU0C093_9HYPH</name>